<dbReference type="GO" id="GO:0005886">
    <property type="term" value="C:plasma membrane"/>
    <property type="evidence" value="ECO:0007669"/>
    <property type="project" value="UniProtKB-SubCell"/>
</dbReference>
<dbReference type="OrthoDB" id="8771795at2"/>
<evidence type="ECO:0000256" key="1">
    <source>
        <dbReference type="ARBA" id="ARBA00004651"/>
    </source>
</evidence>
<comment type="caution">
    <text evidence="8">The sequence shown here is derived from an EMBL/GenBank/DDBJ whole genome shotgun (WGS) entry which is preliminary data.</text>
</comment>
<feature type="transmembrane region" description="Helical" evidence="7">
    <location>
        <begin position="313"/>
        <end position="331"/>
    </location>
</feature>
<protein>
    <submittedName>
        <fullName evidence="8">Permease</fullName>
    </submittedName>
</protein>
<keyword evidence="5 7" id="KW-1133">Transmembrane helix</keyword>
<evidence type="ECO:0000256" key="5">
    <source>
        <dbReference type="ARBA" id="ARBA00022989"/>
    </source>
</evidence>
<keyword evidence="9" id="KW-1185">Reference proteome</keyword>
<dbReference type="InterPro" id="IPR005524">
    <property type="entry name" value="DUF318"/>
</dbReference>
<keyword evidence="6 7" id="KW-0472">Membrane</keyword>
<evidence type="ECO:0000256" key="3">
    <source>
        <dbReference type="ARBA" id="ARBA00022475"/>
    </source>
</evidence>
<feature type="transmembrane region" description="Helical" evidence="7">
    <location>
        <begin position="338"/>
        <end position="360"/>
    </location>
</feature>
<name>A0A2W1NE70_PAEXE</name>
<evidence type="ECO:0000256" key="2">
    <source>
        <dbReference type="ARBA" id="ARBA00006386"/>
    </source>
</evidence>
<dbReference type="RefSeq" id="WP_089199617.1">
    <property type="nucleotide sequence ID" value="NZ_NHRJ02000003.1"/>
</dbReference>
<feature type="transmembrane region" description="Helical" evidence="7">
    <location>
        <begin position="156"/>
        <end position="177"/>
    </location>
</feature>
<gene>
    <name evidence="8" type="ORF">CBW46_008710</name>
</gene>
<evidence type="ECO:0000256" key="4">
    <source>
        <dbReference type="ARBA" id="ARBA00022692"/>
    </source>
</evidence>
<feature type="transmembrane region" description="Helical" evidence="7">
    <location>
        <begin position="123"/>
        <end position="144"/>
    </location>
</feature>
<sequence length="361" mass="38600">MVQKIESVKNKPGRTLSTNVVLSVTVFLIIAAVGLAYIKWFPYWDKAFVAATEHSIGASIVSGSNPTAPEPSWSAAWEYAVTYYRSVWKAAVLGIVLGALVQVLIPANWLLRVLGKTTFGSTLMGGLFSLPGMMCTCCAAPLAVGLRKKQVSVGAALAFWLGNPTINPATLVFMGFVLSWEFTLLRLVFGLILVFGVSYFANRFGGRTSVPEELEDAPAEEQTAQTTESIWLRWLKSAWTLTLHVVPAYVIAVLVLGAARAWLFPAFSEAQANSLWLIVLLSIAGMLFVIPTAGEIPIIQTLMSFGLGAGPAAALSLTLPAVSLPSLLMISKSFPKRVLIFVAAAVVVLGILSGIVGAWVL</sequence>
<feature type="transmembrane region" description="Helical" evidence="7">
    <location>
        <begin position="184"/>
        <end position="201"/>
    </location>
</feature>
<keyword evidence="4 7" id="KW-0812">Transmembrane</keyword>
<keyword evidence="3" id="KW-1003">Cell membrane</keyword>
<evidence type="ECO:0000313" key="9">
    <source>
        <dbReference type="Proteomes" id="UP000214746"/>
    </source>
</evidence>
<comment type="similarity">
    <text evidence="2">Belongs to the UPF0718 family.</text>
</comment>
<feature type="transmembrane region" description="Helical" evidence="7">
    <location>
        <begin position="241"/>
        <end position="263"/>
    </location>
</feature>
<proteinExistence type="inferred from homology"/>
<evidence type="ECO:0000256" key="7">
    <source>
        <dbReference type="SAM" id="Phobius"/>
    </source>
</evidence>
<dbReference type="Pfam" id="PF03773">
    <property type="entry name" value="ArsP_1"/>
    <property type="match status" value="1"/>
</dbReference>
<feature type="transmembrane region" description="Helical" evidence="7">
    <location>
        <begin position="20"/>
        <end position="38"/>
    </location>
</feature>
<dbReference type="Proteomes" id="UP000214746">
    <property type="component" value="Unassembled WGS sequence"/>
</dbReference>
<feature type="transmembrane region" description="Helical" evidence="7">
    <location>
        <begin position="275"/>
        <end position="293"/>
    </location>
</feature>
<dbReference type="EMBL" id="NHRJ02000003">
    <property type="protein sequence ID" value="PZE21421.1"/>
    <property type="molecule type" value="Genomic_DNA"/>
</dbReference>
<dbReference type="AlphaFoldDB" id="A0A2W1NE70"/>
<comment type="subcellular location">
    <subcellularLocation>
        <location evidence="1">Cell membrane</location>
        <topology evidence="1">Multi-pass membrane protein</topology>
    </subcellularLocation>
</comment>
<dbReference type="PANTHER" id="PTHR43299">
    <property type="entry name" value="UPF0718 PROTEIN YRAQ"/>
    <property type="match status" value="1"/>
</dbReference>
<accession>A0A2W1NE70</accession>
<reference evidence="8" key="1">
    <citation type="submission" date="2018-06" db="EMBL/GenBank/DDBJ databases">
        <title>Paenibacillus xerothermodurans sp. nov. an extremely dry heat resistant spore forming bacterium isolated from the soil of Cape Canaveral, Florida.</title>
        <authorList>
            <person name="Seuylemezian A."/>
            <person name="Kaur N."/>
            <person name="Patil P."/>
            <person name="Patil P."/>
            <person name="Mayilraj S."/>
            <person name="Vaishampayan P."/>
        </authorList>
    </citation>
    <scope>NUCLEOTIDE SEQUENCE [LARGE SCALE GENOMIC DNA]</scope>
    <source>
        <strain evidence="8">ATCC 27380</strain>
    </source>
</reference>
<evidence type="ECO:0000256" key="6">
    <source>
        <dbReference type="ARBA" id="ARBA00023136"/>
    </source>
</evidence>
<organism evidence="8 9">
    <name type="scientific">Paenibacillus xerothermodurans</name>
    <dbReference type="NCBI Taxonomy" id="1977292"/>
    <lineage>
        <taxon>Bacteria</taxon>
        <taxon>Bacillati</taxon>
        <taxon>Bacillota</taxon>
        <taxon>Bacilli</taxon>
        <taxon>Bacillales</taxon>
        <taxon>Paenibacillaceae</taxon>
        <taxon>Paenibacillus</taxon>
    </lineage>
</organism>
<feature type="transmembrane region" description="Helical" evidence="7">
    <location>
        <begin position="87"/>
        <end position="111"/>
    </location>
</feature>
<dbReference type="PANTHER" id="PTHR43299:SF1">
    <property type="entry name" value="UPF0718 PROTEIN YRAQ"/>
    <property type="match status" value="1"/>
</dbReference>
<evidence type="ECO:0000313" key="8">
    <source>
        <dbReference type="EMBL" id="PZE21421.1"/>
    </source>
</evidence>